<accession>A0A9P6QAT5</accession>
<evidence type="ECO:0000313" key="2">
    <source>
        <dbReference type="Proteomes" id="UP000726737"/>
    </source>
</evidence>
<proteinExistence type="predicted"/>
<name>A0A9P6QAT5_9FUNG</name>
<reference evidence="1" key="1">
    <citation type="journal article" date="2020" name="Fungal Divers.">
        <title>Resolving the Mortierellaceae phylogeny through synthesis of multi-gene phylogenetics and phylogenomics.</title>
        <authorList>
            <person name="Vandepol N."/>
            <person name="Liber J."/>
            <person name="Desiro A."/>
            <person name="Na H."/>
            <person name="Kennedy M."/>
            <person name="Barry K."/>
            <person name="Grigoriev I.V."/>
            <person name="Miller A.N."/>
            <person name="O'Donnell K."/>
            <person name="Stajich J.E."/>
            <person name="Bonito G."/>
        </authorList>
    </citation>
    <scope>NUCLEOTIDE SEQUENCE</scope>
    <source>
        <strain evidence="1">KOD948</strain>
    </source>
</reference>
<evidence type="ECO:0000313" key="1">
    <source>
        <dbReference type="EMBL" id="KAG0263705.1"/>
    </source>
</evidence>
<gene>
    <name evidence="1" type="ORF">BG011_008308</name>
</gene>
<protein>
    <submittedName>
        <fullName evidence="1">Uncharacterized protein</fullName>
    </submittedName>
</protein>
<dbReference type="EMBL" id="JAAAJA010000068">
    <property type="protein sequence ID" value="KAG0263705.1"/>
    <property type="molecule type" value="Genomic_DNA"/>
</dbReference>
<keyword evidence="2" id="KW-1185">Reference proteome</keyword>
<dbReference type="Proteomes" id="UP000726737">
    <property type="component" value="Unassembled WGS sequence"/>
</dbReference>
<comment type="caution">
    <text evidence="1">The sequence shown here is derived from an EMBL/GenBank/DDBJ whole genome shotgun (WGS) entry which is preliminary data.</text>
</comment>
<organism evidence="1 2">
    <name type="scientific">Mortierella polycephala</name>
    <dbReference type="NCBI Taxonomy" id="41804"/>
    <lineage>
        <taxon>Eukaryota</taxon>
        <taxon>Fungi</taxon>
        <taxon>Fungi incertae sedis</taxon>
        <taxon>Mucoromycota</taxon>
        <taxon>Mortierellomycotina</taxon>
        <taxon>Mortierellomycetes</taxon>
        <taxon>Mortierellales</taxon>
        <taxon>Mortierellaceae</taxon>
        <taxon>Mortierella</taxon>
    </lineage>
</organism>
<sequence length="124" mass="13818">MSVDTASVYDNIETTTSSQRFQREVYLHTNYLLSDTDSQDYGQGSSSQHEQGVTASVFNNISTSMPGDQEYDAGAEAQALVSGTNSPLESQDHARWYFKPEPESEWDMVDESGNILRTFTNSTE</sequence>
<dbReference type="AlphaFoldDB" id="A0A9P6QAT5"/>